<protein>
    <submittedName>
        <fullName evidence="1">Uncharacterized protein</fullName>
    </submittedName>
</protein>
<dbReference type="EMBL" id="GGEC01078596">
    <property type="protein sequence ID" value="MBX59080.1"/>
    <property type="molecule type" value="Transcribed_RNA"/>
</dbReference>
<organism evidence="1">
    <name type="scientific">Rhizophora mucronata</name>
    <name type="common">Asiatic mangrove</name>
    <dbReference type="NCBI Taxonomy" id="61149"/>
    <lineage>
        <taxon>Eukaryota</taxon>
        <taxon>Viridiplantae</taxon>
        <taxon>Streptophyta</taxon>
        <taxon>Embryophyta</taxon>
        <taxon>Tracheophyta</taxon>
        <taxon>Spermatophyta</taxon>
        <taxon>Magnoliopsida</taxon>
        <taxon>eudicotyledons</taxon>
        <taxon>Gunneridae</taxon>
        <taxon>Pentapetalae</taxon>
        <taxon>rosids</taxon>
        <taxon>fabids</taxon>
        <taxon>Malpighiales</taxon>
        <taxon>Rhizophoraceae</taxon>
        <taxon>Rhizophora</taxon>
    </lineage>
</organism>
<sequence>MKGRGGSSQ</sequence>
<accession>A0A2P2PWI8</accession>
<reference evidence="1" key="1">
    <citation type="submission" date="2018-02" db="EMBL/GenBank/DDBJ databases">
        <title>Rhizophora mucronata_Transcriptome.</title>
        <authorList>
            <person name="Meera S.P."/>
            <person name="Sreeshan A."/>
            <person name="Augustine A."/>
        </authorList>
    </citation>
    <scope>NUCLEOTIDE SEQUENCE</scope>
    <source>
        <tissue evidence="1">Leaf</tissue>
    </source>
</reference>
<proteinExistence type="predicted"/>
<name>A0A2P2PWI8_RHIMU</name>
<evidence type="ECO:0000313" key="1">
    <source>
        <dbReference type="EMBL" id="MBX59080.1"/>
    </source>
</evidence>